<dbReference type="GO" id="GO:0035999">
    <property type="term" value="P:tetrahydrofolate interconversion"/>
    <property type="evidence" value="ECO:0007669"/>
    <property type="project" value="TreeGrafter"/>
</dbReference>
<dbReference type="InterPro" id="IPR002698">
    <property type="entry name" value="FTHF_cligase"/>
</dbReference>
<evidence type="ECO:0000256" key="3">
    <source>
        <dbReference type="ARBA" id="ARBA00022840"/>
    </source>
</evidence>
<dbReference type="PANTHER" id="PTHR23407">
    <property type="entry name" value="ATPASE INHIBITOR/5-FORMYLTETRAHYDROFOLATE CYCLO-LIGASE"/>
    <property type="match status" value="1"/>
</dbReference>
<dbReference type="EMBL" id="ML179211">
    <property type="protein sequence ID" value="THU95003.1"/>
    <property type="molecule type" value="Genomic_DNA"/>
</dbReference>
<dbReference type="InterPro" id="IPR037171">
    <property type="entry name" value="NagB/RpiA_transferase-like"/>
</dbReference>
<evidence type="ECO:0000313" key="8">
    <source>
        <dbReference type="Proteomes" id="UP000297245"/>
    </source>
</evidence>
<accession>A0A4S8M0B2</accession>
<keyword evidence="3 6" id="KW-0067">ATP-binding</keyword>
<keyword evidence="7" id="KW-0808">Transferase</keyword>
<dbReference type="GO" id="GO:0005524">
    <property type="term" value="F:ATP binding"/>
    <property type="evidence" value="ECO:0007669"/>
    <property type="project" value="UniProtKB-KW"/>
</dbReference>
<dbReference type="GO" id="GO:0016740">
    <property type="term" value="F:transferase activity"/>
    <property type="evidence" value="ECO:0007669"/>
    <property type="project" value="UniProtKB-KW"/>
</dbReference>
<evidence type="ECO:0000256" key="1">
    <source>
        <dbReference type="ARBA" id="ARBA00010638"/>
    </source>
</evidence>
<feature type="binding site" evidence="6">
    <location>
        <position position="22"/>
    </location>
    <ligand>
        <name>substrate</name>
    </ligand>
</feature>
<evidence type="ECO:0000256" key="6">
    <source>
        <dbReference type="PIRSR" id="PIRSR006806-1"/>
    </source>
</evidence>
<dbReference type="Proteomes" id="UP000297245">
    <property type="component" value="Unassembled WGS sequence"/>
</dbReference>
<sequence length="177" mass="19832">SVAVKLLSLPAFRQCKSVSCYLNMPTGELDTSSIVNEILSFDVFHGFSIGRLQLLPTGMWGIREPGTEYNVWLFSSLHESNHGYFSRLPGVAFDRSMARLGQGKGYYDGYITSYIATRRPRPLLGADFFLHVLIVTLALREQLLDNATSANGLVPIGEHDWKMDIIVTPDEVLHVER</sequence>
<dbReference type="EC" id="6.3.3.2" evidence="5"/>
<feature type="binding site" evidence="6">
    <location>
        <begin position="99"/>
        <end position="107"/>
    </location>
    <ligand>
        <name>ATP</name>
        <dbReference type="ChEBI" id="CHEBI:30616"/>
    </ligand>
</feature>
<dbReference type="PIRSF" id="PIRSF006806">
    <property type="entry name" value="FTHF_cligase"/>
    <property type="match status" value="1"/>
</dbReference>
<protein>
    <recommendedName>
        <fullName evidence="5">5-formyltetrahydrofolate cyclo-ligase</fullName>
        <ecNumber evidence="5">6.3.3.2</ecNumber>
    </recommendedName>
</protein>
<dbReference type="GO" id="GO:0009396">
    <property type="term" value="P:folic acid-containing compound biosynthetic process"/>
    <property type="evidence" value="ECO:0007669"/>
    <property type="project" value="TreeGrafter"/>
</dbReference>
<evidence type="ECO:0000313" key="7">
    <source>
        <dbReference type="EMBL" id="THU95003.1"/>
    </source>
</evidence>
<comment type="similarity">
    <text evidence="1">Belongs to the 5-formyltetrahydrofolate cyclo-ligase family.</text>
</comment>
<proteinExistence type="inferred from homology"/>
<evidence type="ECO:0000256" key="5">
    <source>
        <dbReference type="ARBA" id="ARBA00038966"/>
    </source>
</evidence>
<dbReference type="SUPFAM" id="SSF100950">
    <property type="entry name" value="NagB/RpiA/CoA transferase-like"/>
    <property type="match status" value="1"/>
</dbReference>
<dbReference type="PANTHER" id="PTHR23407:SF1">
    <property type="entry name" value="5-FORMYLTETRAHYDROFOLATE CYCLO-LIGASE"/>
    <property type="match status" value="1"/>
</dbReference>
<gene>
    <name evidence="7" type="ORF">K435DRAFT_667321</name>
</gene>
<feature type="binding site" evidence="6">
    <location>
        <position position="28"/>
    </location>
    <ligand>
        <name>substrate</name>
    </ligand>
</feature>
<comment type="catalytic activity">
    <reaction evidence="4">
        <text>(6S)-5-formyl-5,6,7,8-tetrahydrofolate + ATP = (6R)-5,10-methenyltetrahydrofolate + ADP + phosphate</text>
        <dbReference type="Rhea" id="RHEA:10488"/>
        <dbReference type="ChEBI" id="CHEBI:30616"/>
        <dbReference type="ChEBI" id="CHEBI:43474"/>
        <dbReference type="ChEBI" id="CHEBI:57455"/>
        <dbReference type="ChEBI" id="CHEBI:57457"/>
        <dbReference type="ChEBI" id="CHEBI:456216"/>
        <dbReference type="EC" id="6.3.3.2"/>
    </reaction>
</comment>
<reference evidence="7 8" key="1">
    <citation type="journal article" date="2019" name="Nat. Ecol. Evol.">
        <title>Megaphylogeny resolves global patterns of mushroom evolution.</title>
        <authorList>
            <person name="Varga T."/>
            <person name="Krizsan K."/>
            <person name="Foldi C."/>
            <person name="Dima B."/>
            <person name="Sanchez-Garcia M."/>
            <person name="Sanchez-Ramirez S."/>
            <person name="Szollosi G.J."/>
            <person name="Szarkandi J.G."/>
            <person name="Papp V."/>
            <person name="Albert L."/>
            <person name="Andreopoulos W."/>
            <person name="Angelini C."/>
            <person name="Antonin V."/>
            <person name="Barry K.W."/>
            <person name="Bougher N.L."/>
            <person name="Buchanan P."/>
            <person name="Buyck B."/>
            <person name="Bense V."/>
            <person name="Catcheside P."/>
            <person name="Chovatia M."/>
            <person name="Cooper J."/>
            <person name="Damon W."/>
            <person name="Desjardin D."/>
            <person name="Finy P."/>
            <person name="Geml J."/>
            <person name="Haridas S."/>
            <person name="Hughes K."/>
            <person name="Justo A."/>
            <person name="Karasinski D."/>
            <person name="Kautmanova I."/>
            <person name="Kiss B."/>
            <person name="Kocsube S."/>
            <person name="Kotiranta H."/>
            <person name="LaButti K.M."/>
            <person name="Lechner B.E."/>
            <person name="Liimatainen K."/>
            <person name="Lipzen A."/>
            <person name="Lukacs Z."/>
            <person name="Mihaltcheva S."/>
            <person name="Morgado L.N."/>
            <person name="Niskanen T."/>
            <person name="Noordeloos M.E."/>
            <person name="Ohm R.A."/>
            <person name="Ortiz-Santana B."/>
            <person name="Ovrebo C."/>
            <person name="Racz N."/>
            <person name="Riley R."/>
            <person name="Savchenko A."/>
            <person name="Shiryaev A."/>
            <person name="Soop K."/>
            <person name="Spirin V."/>
            <person name="Szebenyi C."/>
            <person name="Tomsovsky M."/>
            <person name="Tulloss R.E."/>
            <person name="Uehling J."/>
            <person name="Grigoriev I.V."/>
            <person name="Vagvolgyi C."/>
            <person name="Papp T."/>
            <person name="Martin F.M."/>
            <person name="Miettinen O."/>
            <person name="Hibbett D.S."/>
            <person name="Nagy L.G."/>
        </authorList>
    </citation>
    <scope>NUCLEOTIDE SEQUENCE [LARGE SCALE GENOMIC DNA]</scope>
    <source>
        <strain evidence="7 8">CBS 962.96</strain>
    </source>
</reference>
<dbReference type="OrthoDB" id="2015992at2759"/>
<keyword evidence="8" id="KW-1185">Reference proteome</keyword>
<feature type="non-terminal residue" evidence="7">
    <location>
        <position position="1"/>
    </location>
</feature>
<name>A0A4S8M0B2_DENBC</name>
<dbReference type="AlphaFoldDB" id="A0A4S8M0B2"/>
<dbReference type="InterPro" id="IPR024185">
    <property type="entry name" value="FTHF_cligase-like_sf"/>
</dbReference>
<keyword evidence="2 6" id="KW-0547">Nucleotide-binding</keyword>
<dbReference type="Gene3D" id="3.40.50.10420">
    <property type="entry name" value="NagB/RpiA/CoA transferase-like"/>
    <property type="match status" value="1"/>
</dbReference>
<dbReference type="Pfam" id="PF01812">
    <property type="entry name" value="5-FTHF_cyc-lig"/>
    <property type="match status" value="1"/>
</dbReference>
<evidence type="ECO:0000256" key="2">
    <source>
        <dbReference type="ARBA" id="ARBA00022741"/>
    </source>
</evidence>
<dbReference type="GO" id="GO:0005739">
    <property type="term" value="C:mitochondrion"/>
    <property type="evidence" value="ECO:0007669"/>
    <property type="project" value="TreeGrafter"/>
</dbReference>
<evidence type="ECO:0000256" key="4">
    <source>
        <dbReference type="ARBA" id="ARBA00036539"/>
    </source>
</evidence>
<organism evidence="7 8">
    <name type="scientific">Dendrothele bispora (strain CBS 962.96)</name>
    <dbReference type="NCBI Taxonomy" id="1314807"/>
    <lineage>
        <taxon>Eukaryota</taxon>
        <taxon>Fungi</taxon>
        <taxon>Dikarya</taxon>
        <taxon>Basidiomycota</taxon>
        <taxon>Agaricomycotina</taxon>
        <taxon>Agaricomycetes</taxon>
        <taxon>Agaricomycetidae</taxon>
        <taxon>Agaricales</taxon>
        <taxon>Agaricales incertae sedis</taxon>
        <taxon>Dendrothele</taxon>
    </lineage>
</organism>
<dbReference type="GO" id="GO:0030272">
    <property type="term" value="F:5-formyltetrahydrofolate cyclo-ligase activity"/>
    <property type="evidence" value="ECO:0007669"/>
    <property type="project" value="UniProtKB-EC"/>
</dbReference>